<evidence type="ECO:0000313" key="3">
    <source>
        <dbReference type="Proteomes" id="UP000689129"/>
    </source>
</evidence>
<gene>
    <name evidence="2" type="ORF">HYQ45_018922</name>
</gene>
<dbReference type="OrthoDB" id="5314201at2759"/>
<organism evidence="2 3">
    <name type="scientific">Verticillium longisporum</name>
    <name type="common">Verticillium dahliae var. longisporum</name>
    <dbReference type="NCBI Taxonomy" id="100787"/>
    <lineage>
        <taxon>Eukaryota</taxon>
        <taxon>Fungi</taxon>
        <taxon>Dikarya</taxon>
        <taxon>Ascomycota</taxon>
        <taxon>Pezizomycotina</taxon>
        <taxon>Sordariomycetes</taxon>
        <taxon>Hypocreomycetidae</taxon>
        <taxon>Glomerellales</taxon>
        <taxon>Plectosphaerellaceae</taxon>
        <taxon>Verticillium</taxon>
    </lineage>
</organism>
<dbReference type="Proteomes" id="UP000689129">
    <property type="component" value="Unassembled WGS sequence"/>
</dbReference>
<evidence type="ECO:0000256" key="1">
    <source>
        <dbReference type="SAM" id="MobiDB-lite"/>
    </source>
</evidence>
<protein>
    <submittedName>
        <fullName evidence="2">Uncharacterized protein</fullName>
    </submittedName>
</protein>
<sequence length="224" mass="24337">MVSLCTRYLSLDQAGLVDELVASKELATVEAIGEAELRAAVQELDRSTTIINKQTEALRQHHNALAKLADSNARSTESRREMEATRASRRAAERRALGSKILACLGYLLDNINRLEARVVAVQSYQAAAATLIDTAKAELAVPAVAATPKKAHPVQPASPTRARVPTSTPGPPAWRAAVKMEKCGFTVSKLTCLFSRSTAPRPDLPGRLVFYIRQNNIFDLGFE</sequence>
<accession>A0A8I2ZN62</accession>
<name>A0A8I2ZN62_VERLO</name>
<comment type="caution">
    <text evidence="2">The sequence shown here is derived from an EMBL/GenBank/DDBJ whole genome shotgun (WGS) entry which is preliminary data.</text>
</comment>
<reference evidence="2" key="1">
    <citation type="journal article" date="2021" name="Mol. Plant Pathol.">
        <title>A 20-kb lineage-specific genomic region tames virulence in pathogenic amphidiploid Verticillium longisporum.</title>
        <authorList>
            <person name="Harting R."/>
            <person name="Starke J."/>
            <person name="Kusch H."/>
            <person name="Poggeler S."/>
            <person name="Maurus I."/>
            <person name="Schluter R."/>
            <person name="Landesfeind M."/>
            <person name="Bulla I."/>
            <person name="Nowrousian M."/>
            <person name="de Jonge R."/>
            <person name="Stahlhut G."/>
            <person name="Hoff K.J."/>
            <person name="Asshauer K.P."/>
            <person name="Thurmer A."/>
            <person name="Stanke M."/>
            <person name="Daniel R."/>
            <person name="Morgenstern B."/>
            <person name="Thomma B.P.H.J."/>
            <person name="Kronstad J.W."/>
            <person name="Braus-Stromeyer S.A."/>
            <person name="Braus G.H."/>
        </authorList>
    </citation>
    <scope>NUCLEOTIDE SEQUENCE</scope>
    <source>
        <strain evidence="2">Vl32</strain>
    </source>
</reference>
<feature type="region of interest" description="Disordered" evidence="1">
    <location>
        <begin position="151"/>
        <end position="172"/>
    </location>
</feature>
<dbReference type="AlphaFoldDB" id="A0A8I2ZN62"/>
<proteinExistence type="predicted"/>
<evidence type="ECO:0000313" key="2">
    <source>
        <dbReference type="EMBL" id="KAG7133230.1"/>
    </source>
</evidence>
<dbReference type="EMBL" id="JAEMWZ010000165">
    <property type="protein sequence ID" value="KAG7133230.1"/>
    <property type="molecule type" value="Genomic_DNA"/>
</dbReference>